<proteinExistence type="predicted"/>
<sequence length="117" mass="13469">MIVVFFLCLWFALFLLLPNFWWLSIVLCYIGFLDAKKRLYEITPDSGIVLIQEGQTWLQLTGAGLDMQGDILSAHRYANWLVLSVQTDEGVKRVTFLASAMDKVSWSHFNRIVLANR</sequence>
<comment type="caution">
    <text evidence="1">The sequence shown here is derived from an EMBL/GenBank/DDBJ whole genome shotgun (WGS) entry which is preliminary data.</text>
</comment>
<evidence type="ECO:0000313" key="1">
    <source>
        <dbReference type="EMBL" id="OCQ19907.1"/>
    </source>
</evidence>
<dbReference type="AlphaFoldDB" id="A0A1C0TMK3"/>
<reference evidence="2" key="1">
    <citation type="submission" date="2016-07" db="EMBL/GenBank/DDBJ databases">
        <authorList>
            <person name="Florea S."/>
            <person name="Webb J.S."/>
            <person name="Jaromczyk J."/>
            <person name="Schardl C.L."/>
        </authorList>
    </citation>
    <scope>NUCLEOTIDE SEQUENCE [LARGE SCALE GENOMIC DNA]</scope>
    <source>
        <strain evidence="2">IPB1</strain>
    </source>
</reference>
<protein>
    <submittedName>
        <fullName evidence="1">Uncharacterized protein</fullName>
    </submittedName>
</protein>
<organism evidence="1 2">
    <name type="scientific">Pseudoalteromonas luteoviolacea</name>
    <dbReference type="NCBI Taxonomy" id="43657"/>
    <lineage>
        <taxon>Bacteria</taxon>
        <taxon>Pseudomonadati</taxon>
        <taxon>Pseudomonadota</taxon>
        <taxon>Gammaproteobacteria</taxon>
        <taxon>Alteromonadales</taxon>
        <taxon>Pseudoalteromonadaceae</taxon>
        <taxon>Pseudoalteromonas</taxon>
    </lineage>
</organism>
<dbReference type="Proteomes" id="UP000093366">
    <property type="component" value="Unassembled WGS sequence"/>
</dbReference>
<evidence type="ECO:0000313" key="2">
    <source>
        <dbReference type="Proteomes" id="UP000093366"/>
    </source>
</evidence>
<accession>A0A1C0TMK3</accession>
<name>A0A1C0TMK3_9GAMM</name>
<dbReference type="EMBL" id="MAUJ01000007">
    <property type="protein sequence ID" value="OCQ19907.1"/>
    <property type="molecule type" value="Genomic_DNA"/>
</dbReference>
<gene>
    <name evidence="1" type="ORF">A7985_18575</name>
</gene>